<keyword evidence="2" id="KW-0547">Nucleotide-binding</keyword>
<dbReference type="Gene3D" id="3.40.50.300">
    <property type="entry name" value="P-loop containing nucleotide triphosphate hydrolases"/>
    <property type="match status" value="1"/>
</dbReference>
<dbReference type="Proteomes" id="UP000093737">
    <property type="component" value="Unassembled WGS sequence"/>
</dbReference>
<dbReference type="SMART" id="SM00382">
    <property type="entry name" value="AAA"/>
    <property type="match status" value="1"/>
</dbReference>
<evidence type="ECO:0000256" key="3">
    <source>
        <dbReference type="ARBA" id="ARBA00022840"/>
    </source>
</evidence>
<name>A0A6M7TZX6_RHILI</name>
<sequence>MSRPSKRSGSKERLEARGVAVAFGGIRALSGVDLELRRGEVLGLIGPNGAGKTTMVNVLSGFQRPTSGSIRLDGIDVSRLTARKIARAGIGRSFQAARLFRTMTVEQNLSVAAIGSGLSRREARERALDILDWMGLAGKADHRCDSLSYGDERRVGIARALALQPSFALLDEPASGMNDAECDALMEVIAELPARFGCGVLLIEHNMKVIMGVCQRIHVLDGGQSLAEGSPQDIQMNPAVRRAYLGEKAADSTLAI</sequence>
<dbReference type="AlphaFoldDB" id="A0A6M7TZX6"/>
<dbReference type="GO" id="GO:0005304">
    <property type="term" value="F:L-valine transmembrane transporter activity"/>
    <property type="evidence" value="ECO:0007669"/>
    <property type="project" value="TreeGrafter"/>
</dbReference>
<accession>A0A6M7TZX6</accession>
<dbReference type="PANTHER" id="PTHR45772">
    <property type="entry name" value="CONSERVED COMPONENT OF ABC TRANSPORTER FOR NATURAL AMINO ACIDS-RELATED"/>
    <property type="match status" value="1"/>
</dbReference>
<dbReference type="InterPro" id="IPR051120">
    <property type="entry name" value="ABC_AA/LPS_Transport"/>
</dbReference>
<dbReference type="SUPFAM" id="SSF52540">
    <property type="entry name" value="P-loop containing nucleoside triphosphate hydrolases"/>
    <property type="match status" value="1"/>
</dbReference>
<dbReference type="InterPro" id="IPR003439">
    <property type="entry name" value="ABC_transporter-like_ATP-bd"/>
</dbReference>
<dbReference type="EMBL" id="LYTK01000021">
    <property type="protein sequence ID" value="OBQ60952.1"/>
    <property type="molecule type" value="Genomic_DNA"/>
</dbReference>
<keyword evidence="1" id="KW-0813">Transport</keyword>
<dbReference type="GO" id="GO:0005886">
    <property type="term" value="C:plasma membrane"/>
    <property type="evidence" value="ECO:0007669"/>
    <property type="project" value="TreeGrafter"/>
</dbReference>
<dbReference type="GO" id="GO:1903805">
    <property type="term" value="P:L-valine import across plasma membrane"/>
    <property type="evidence" value="ECO:0007669"/>
    <property type="project" value="TreeGrafter"/>
</dbReference>
<dbReference type="GO" id="GO:0015192">
    <property type="term" value="F:L-phenylalanine transmembrane transporter activity"/>
    <property type="evidence" value="ECO:0007669"/>
    <property type="project" value="TreeGrafter"/>
</dbReference>
<comment type="caution">
    <text evidence="4">The sequence shown here is derived from an EMBL/GenBank/DDBJ whole genome shotgun (WGS) entry which is preliminary data.</text>
</comment>
<evidence type="ECO:0000256" key="1">
    <source>
        <dbReference type="ARBA" id="ARBA00022448"/>
    </source>
</evidence>
<dbReference type="InterPro" id="IPR027417">
    <property type="entry name" value="P-loop_NTPase"/>
</dbReference>
<gene>
    <name evidence="4" type="ORF">A8145_23920</name>
</gene>
<dbReference type="Pfam" id="PF12399">
    <property type="entry name" value="BCA_ABC_TP_C"/>
    <property type="match status" value="1"/>
</dbReference>
<dbReference type="RefSeq" id="WP_056566222.1">
    <property type="nucleotide sequence ID" value="NZ_CP033334.1"/>
</dbReference>
<dbReference type="GO" id="GO:1903806">
    <property type="term" value="P:L-isoleucine import across plasma membrane"/>
    <property type="evidence" value="ECO:0007669"/>
    <property type="project" value="TreeGrafter"/>
</dbReference>
<dbReference type="InterPro" id="IPR003593">
    <property type="entry name" value="AAA+_ATPase"/>
</dbReference>
<dbReference type="InterPro" id="IPR032823">
    <property type="entry name" value="BCA_ABC_TP_C"/>
</dbReference>
<dbReference type="GO" id="GO:0042941">
    <property type="term" value="P:D-alanine transmembrane transport"/>
    <property type="evidence" value="ECO:0007669"/>
    <property type="project" value="TreeGrafter"/>
</dbReference>
<dbReference type="PANTHER" id="PTHR45772:SF7">
    <property type="entry name" value="AMINO ACID ABC TRANSPORTER ATP-BINDING PROTEIN"/>
    <property type="match status" value="1"/>
</dbReference>
<dbReference type="GO" id="GO:0015188">
    <property type="term" value="F:L-isoleucine transmembrane transporter activity"/>
    <property type="evidence" value="ECO:0007669"/>
    <property type="project" value="TreeGrafter"/>
</dbReference>
<evidence type="ECO:0000313" key="4">
    <source>
        <dbReference type="EMBL" id="OBQ60952.1"/>
    </source>
</evidence>
<protein>
    <submittedName>
        <fullName evidence="4">ABC transporter ATP-binding protein</fullName>
    </submittedName>
</protein>
<dbReference type="PROSITE" id="PS50893">
    <property type="entry name" value="ABC_TRANSPORTER_2"/>
    <property type="match status" value="1"/>
</dbReference>
<dbReference type="GO" id="GO:0005524">
    <property type="term" value="F:ATP binding"/>
    <property type="evidence" value="ECO:0007669"/>
    <property type="project" value="UniProtKB-KW"/>
</dbReference>
<evidence type="ECO:0000256" key="2">
    <source>
        <dbReference type="ARBA" id="ARBA00022741"/>
    </source>
</evidence>
<dbReference type="GO" id="GO:0016887">
    <property type="term" value="F:ATP hydrolysis activity"/>
    <property type="evidence" value="ECO:0007669"/>
    <property type="project" value="InterPro"/>
</dbReference>
<evidence type="ECO:0000313" key="5">
    <source>
        <dbReference type="Proteomes" id="UP000093737"/>
    </source>
</evidence>
<dbReference type="GO" id="GO:0015808">
    <property type="term" value="P:L-alanine transport"/>
    <property type="evidence" value="ECO:0007669"/>
    <property type="project" value="TreeGrafter"/>
</dbReference>
<dbReference type="CDD" id="cd03219">
    <property type="entry name" value="ABC_Mj1267_LivG_branched"/>
    <property type="match status" value="1"/>
</dbReference>
<keyword evidence="3 4" id="KW-0067">ATP-binding</keyword>
<reference evidence="4 5" key="1">
    <citation type="submission" date="2016-05" db="EMBL/GenBank/DDBJ databases">
        <authorList>
            <person name="Ramsay J.P."/>
        </authorList>
    </citation>
    <scope>NUCLEOTIDE SEQUENCE [LARGE SCALE GENOMIC DNA]</scope>
    <source>
        <strain evidence="4 5">NZP2042</strain>
    </source>
</reference>
<dbReference type="Pfam" id="PF00005">
    <property type="entry name" value="ABC_tran"/>
    <property type="match status" value="1"/>
</dbReference>
<proteinExistence type="predicted"/>
<organism evidence="4 5">
    <name type="scientific">Rhizobium loti</name>
    <name type="common">Mesorhizobium loti</name>
    <dbReference type="NCBI Taxonomy" id="381"/>
    <lineage>
        <taxon>Bacteria</taxon>
        <taxon>Pseudomonadati</taxon>
        <taxon>Pseudomonadota</taxon>
        <taxon>Alphaproteobacteria</taxon>
        <taxon>Hyphomicrobiales</taxon>
        <taxon>Phyllobacteriaceae</taxon>
        <taxon>Mesorhizobium</taxon>
    </lineage>
</organism>